<dbReference type="EMBL" id="CARXXK010000004">
    <property type="protein sequence ID" value="CAI6367060.1"/>
    <property type="molecule type" value="Genomic_DNA"/>
</dbReference>
<organism evidence="2 3">
    <name type="scientific">Macrosiphum euphorbiae</name>
    <name type="common">potato aphid</name>
    <dbReference type="NCBI Taxonomy" id="13131"/>
    <lineage>
        <taxon>Eukaryota</taxon>
        <taxon>Metazoa</taxon>
        <taxon>Ecdysozoa</taxon>
        <taxon>Arthropoda</taxon>
        <taxon>Hexapoda</taxon>
        <taxon>Insecta</taxon>
        <taxon>Pterygota</taxon>
        <taxon>Neoptera</taxon>
        <taxon>Paraneoptera</taxon>
        <taxon>Hemiptera</taxon>
        <taxon>Sternorrhyncha</taxon>
        <taxon>Aphidomorpha</taxon>
        <taxon>Aphidoidea</taxon>
        <taxon>Aphididae</taxon>
        <taxon>Macrosiphini</taxon>
        <taxon>Macrosiphum</taxon>
    </lineage>
</organism>
<accession>A0AAV0XFB9</accession>
<dbReference type="SUPFAM" id="SSF111357">
    <property type="entry name" value="Mitochondrial ATP synthase coupling factor 6"/>
    <property type="match status" value="1"/>
</dbReference>
<dbReference type="GO" id="GO:0015986">
    <property type="term" value="P:proton motive force-driven ATP synthesis"/>
    <property type="evidence" value="ECO:0007669"/>
    <property type="project" value="InterPro"/>
</dbReference>
<dbReference type="AlphaFoldDB" id="A0AAV0XFB9"/>
<gene>
    <name evidence="2" type="ORF">MEUPH1_LOCUS21578</name>
</gene>
<dbReference type="InterPro" id="IPR036204">
    <property type="entry name" value="ATP_synth_f6_sf_mt"/>
</dbReference>
<dbReference type="GO" id="GO:0045259">
    <property type="term" value="C:proton-transporting ATP synthase complex"/>
    <property type="evidence" value="ECO:0007669"/>
    <property type="project" value="InterPro"/>
</dbReference>
<name>A0AAV0XFB9_9HEMI</name>
<protein>
    <recommendedName>
        <fullName evidence="4">ATP synthase-coupling factor 6, mitochondrial</fullName>
    </recommendedName>
</protein>
<evidence type="ECO:0008006" key="4">
    <source>
        <dbReference type="Google" id="ProtNLM"/>
    </source>
</evidence>
<evidence type="ECO:0000313" key="2">
    <source>
        <dbReference type="EMBL" id="CAI6367060.1"/>
    </source>
</evidence>
<keyword evidence="3" id="KW-1185">Reference proteome</keyword>
<feature type="region of interest" description="Disordered" evidence="1">
    <location>
        <begin position="101"/>
        <end position="121"/>
    </location>
</feature>
<evidence type="ECO:0000256" key="1">
    <source>
        <dbReference type="SAM" id="MobiDB-lite"/>
    </source>
</evidence>
<comment type="caution">
    <text evidence="2">The sequence shown here is derived from an EMBL/GenBank/DDBJ whole genome shotgun (WGS) entry which is preliminary data.</text>
</comment>
<proteinExistence type="predicted"/>
<dbReference type="Proteomes" id="UP001160148">
    <property type="component" value="Unassembled WGS sequence"/>
</dbReference>
<dbReference type="Gene3D" id="1.10.246.110">
    <property type="entry name" value="Mitochondrial ATP synthase-coupling factor 6"/>
    <property type="match status" value="1"/>
</dbReference>
<sequence>MMRKLIKNGSVISKHYRTSAISNMNSCEDIKKIKSENEIKKIIFDKREEYLQLMKTQSVECNDLCSEINKLESKLREKYGFSKDEDLTMFPEIKFEEPKIENPLEETENTKIHNSLVPKHV</sequence>
<reference evidence="2 3" key="1">
    <citation type="submission" date="2023-01" db="EMBL/GenBank/DDBJ databases">
        <authorList>
            <person name="Whitehead M."/>
        </authorList>
    </citation>
    <scope>NUCLEOTIDE SEQUENCE [LARGE SCALE GENOMIC DNA]</scope>
</reference>
<evidence type="ECO:0000313" key="3">
    <source>
        <dbReference type="Proteomes" id="UP001160148"/>
    </source>
</evidence>
<dbReference type="GO" id="GO:0015078">
    <property type="term" value="F:proton transmembrane transporter activity"/>
    <property type="evidence" value="ECO:0007669"/>
    <property type="project" value="InterPro"/>
</dbReference>